<comment type="caution">
    <text evidence="13">The sequence shown here is derived from an EMBL/GenBank/DDBJ whole genome shotgun (WGS) entry which is preliminary data.</text>
</comment>
<keyword evidence="2" id="KW-0732">Signal</keyword>
<dbReference type="Proteomes" id="UP000293638">
    <property type="component" value="Unassembled WGS sequence"/>
</dbReference>
<feature type="active site" description="Acyl-ester intermediate" evidence="7">
    <location>
        <position position="71"/>
    </location>
</feature>
<evidence type="ECO:0000313" key="13">
    <source>
        <dbReference type="EMBL" id="RZS90283.1"/>
    </source>
</evidence>
<evidence type="ECO:0000256" key="4">
    <source>
        <dbReference type="ARBA" id="ARBA00022960"/>
    </source>
</evidence>
<dbReference type="InterPro" id="IPR012338">
    <property type="entry name" value="Beta-lactam/transpept-like"/>
</dbReference>
<evidence type="ECO:0000259" key="12">
    <source>
        <dbReference type="Pfam" id="PF00768"/>
    </source>
</evidence>
<feature type="binding site" evidence="8">
    <location>
        <position position="237"/>
    </location>
    <ligand>
        <name>substrate</name>
    </ligand>
</feature>
<feature type="compositionally biased region" description="Polar residues" evidence="10">
    <location>
        <begin position="380"/>
        <end position="390"/>
    </location>
</feature>
<dbReference type="PRINTS" id="PR00725">
    <property type="entry name" value="DADACBPTASE1"/>
</dbReference>
<dbReference type="GO" id="GO:0008360">
    <property type="term" value="P:regulation of cell shape"/>
    <property type="evidence" value="ECO:0007669"/>
    <property type="project" value="UniProtKB-KW"/>
</dbReference>
<evidence type="ECO:0000256" key="6">
    <source>
        <dbReference type="ARBA" id="ARBA00023316"/>
    </source>
</evidence>
<evidence type="ECO:0000256" key="5">
    <source>
        <dbReference type="ARBA" id="ARBA00022984"/>
    </source>
</evidence>
<keyword evidence="3" id="KW-0378">Hydrolase</keyword>
<keyword evidence="14" id="KW-1185">Reference proteome</keyword>
<feature type="domain" description="Peptidase S11 D-alanyl-D-alanine carboxypeptidase A N-terminal" evidence="12">
    <location>
        <begin position="38"/>
        <end position="266"/>
    </location>
</feature>
<evidence type="ECO:0000256" key="3">
    <source>
        <dbReference type="ARBA" id="ARBA00022801"/>
    </source>
</evidence>
<keyword evidence="6" id="KW-0961">Cell wall biogenesis/degradation</keyword>
<accession>A0A4Q7NT03</accession>
<keyword evidence="13" id="KW-0645">Protease</keyword>
<keyword evidence="4" id="KW-0133">Cell shape</keyword>
<evidence type="ECO:0000256" key="1">
    <source>
        <dbReference type="ARBA" id="ARBA00007164"/>
    </source>
</evidence>
<evidence type="ECO:0000256" key="10">
    <source>
        <dbReference type="SAM" id="MobiDB-lite"/>
    </source>
</evidence>
<reference evidence="13 14" key="1">
    <citation type="submission" date="2019-02" db="EMBL/GenBank/DDBJ databases">
        <title>Genomic Encyclopedia of Type Strains, Phase IV (KMG-IV): sequencing the most valuable type-strain genomes for metagenomic binning, comparative biology and taxonomic classification.</title>
        <authorList>
            <person name="Goeker M."/>
        </authorList>
    </citation>
    <scope>NUCLEOTIDE SEQUENCE [LARGE SCALE GENOMIC DNA]</scope>
    <source>
        <strain evidence="13 14">DSM 45622</strain>
    </source>
</reference>
<sequence>MTGALVAVATALPAPARASVGGDQMTRGGLVAGSGVAAPPVVPALSYVVADADTGAVLAAKAPHRALRPASTLKLLTALTLQPVLDPRATYRGTDADANVEGSRAGMVPGGTYTVTNLFQGMFLRSGNDTVHGLAVLHGGVTKTVADMNAEAARLQALDTHAVTPDGLDEDGQVSSAYDLALFGRAALRNPAIVSYATTTHARFPGGPRSYGHAHPAFQLWSEQRFVQHYPGALGLKNGYTSLARNTLVAAARRGGHTVVVTLMDDGAGAWRDAAKLADWYYAGGWHAAPVGQLVDPVQPAPAAAPAVSRAAAGTPAALRRATTPSRSSVVPETAAGAGGALVLAVVLLRLRAVRRTRRRRALRAAQRRDVPSPRRPSRTATSASTPKKA</sequence>
<dbReference type="GO" id="GO:0009252">
    <property type="term" value="P:peptidoglycan biosynthetic process"/>
    <property type="evidence" value="ECO:0007669"/>
    <property type="project" value="UniProtKB-KW"/>
</dbReference>
<evidence type="ECO:0000256" key="8">
    <source>
        <dbReference type="PIRSR" id="PIRSR618044-2"/>
    </source>
</evidence>
<feature type="active site" evidence="7">
    <location>
        <position position="126"/>
    </location>
</feature>
<dbReference type="PANTHER" id="PTHR21581:SF33">
    <property type="entry name" value="D-ALANYL-D-ALANINE CARBOXYPEPTIDASE DACB"/>
    <property type="match status" value="1"/>
</dbReference>
<evidence type="ECO:0000256" key="2">
    <source>
        <dbReference type="ARBA" id="ARBA00022729"/>
    </source>
</evidence>
<keyword evidence="11" id="KW-0812">Transmembrane</keyword>
<proteinExistence type="inferred from homology"/>
<comment type="similarity">
    <text evidence="1 9">Belongs to the peptidase S11 family.</text>
</comment>
<dbReference type="SUPFAM" id="SSF56601">
    <property type="entry name" value="beta-lactamase/transpeptidase-like"/>
    <property type="match status" value="1"/>
</dbReference>
<dbReference type="AlphaFoldDB" id="A0A4Q7NT03"/>
<name>A0A4Q7NT03_9ACTN</name>
<keyword evidence="13" id="KW-0121">Carboxypeptidase</keyword>
<feature type="transmembrane region" description="Helical" evidence="11">
    <location>
        <begin position="334"/>
        <end position="351"/>
    </location>
</feature>
<feature type="active site" description="Proton acceptor" evidence="7">
    <location>
        <position position="74"/>
    </location>
</feature>
<keyword evidence="11" id="KW-0472">Membrane</keyword>
<dbReference type="GO" id="GO:0009002">
    <property type="term" value="F:serine-type D-Ala-D-Ala carboxypeptidase activity"/>
    <property type="evidence" value="ECO:0007669"/>
    <property type="project" value="InterPro"/>
</dbReference>
<dbReference type="InterPro" id="IPR001967">
    <property type="entry name" value="Peptidase_S11_N"/>
</dbReference>
<evidence type="ECO:0000256" key="9">
    <source>
        <dbReference type="RuleBase" id="RU004016"/>
    </source>
</evidence>
<dbReference type="EMBL" id="SGXD01000002">
    <property type="protein sequence ID" value="RZS90283.1"/>
    <property type="molecule type" value="Genomic_DNA"/>
</dbReference>
<protein>
    <submittedName>
        <fullName evidence="13">D-alanyl-D-alanine carboxypeptidase (Penicillin-binding protein 5/6)</fullName>
    </submittedName>
</protein>
<evidence type="ECO:0000256" key="7">
    <source>
        <dbReference type="PIRSR" id="PIRSR618044-1"/>
    </source>
</evidence>
<evidence type="ECO:0000313" key="14">
    <source>
        <dbReference type="Proteomes" id="UP000293638"/>
    </source>
</evidence>
<dbReference type="Pfam" id="PF00768">
    <property type="entry name" value="Peptidase_S11"/>
    <property type="match status" value="1"/>
</dbReference>
<feature type="region of interest" description="Disordered" evidence="10">
    <location>
        <begin position="359"/>
        <end position="390"/>
    </location>
</feature>
<organism evidence="13 14">
    <name type="scientific">Motilibacter rhizosphaerae</name>
    <dbReference type="NCBI Taxonomy" id="598652"/>
    <lineage>
        <taxon>Bacteria</taxon>
        <taxon>Bacillati</taxon>
        <taxon>Actinomycetota</taxon>
        <taxon>Actinomycetes</taxon>
        <taxon>Motilibacterales</taxon>
        <taxon>Motilibacteraceae</taxon>
        <taxon>Motilibacter</taxon>
    </lineage>
</organism>
<keyword evidence="11" id="KW-1133">Transmembrane helix</keyword>
<evidence type="ECO:0000256" key="11">
    <source>
        <dbReference type="SAM" id="Phobius"/>
    </source>
</evidence>
<dbReference type="PANTHER" id="PTHR21581">
    <property type="entry name" value="D-ALANYL-D-ALANINE CARBOXYPEPTIDASE"/>
    <property type="match status" value="1"/>
</dbReference>
<dbReference type="GO" id="GO:0071555">
    <property type="term" value="P:cell wall organization"/>
    <property type="evidence" value="ECO:0007669"/>
    <property type="project" value="UniProtKB-KW"/>
</dbReference>
<dbReference type="Gene3D" id="3.40.710.10">
    <property type="entry name" value="DD-peptidase/beta-lactamase superfamily"/>
    <property type="match status" value="1"/>
</dbReference>
<dbReference type="InterPro" id="IPR018044">
    <property type="entry name" value="Peptidase_S11"/>
</dbReference>
<keyword evidence="5" id="KW-0573">Peptidoglycan synthesis</keyword>
<dbReference type="GO" id="GO:0006508">
    <property type="term" value="P:proteolysis"/>
    <property type="evidence" value="ECO:0007669"/>
    <property type="project" value="InterPro"/>
</dbReference>
<gene>
    <name evidence="13" type="ORF">EV189_2067</name>
</gene>